<evidence type="ECO:0000259" key="2">
    <source>
        <dbReference type="Pfam" id="PF00682"/>
    </source>
</evidence>
<dbReference type="EMBL" id="JTFC01000031">
    <property type="protein sequence ID" value="RUS55566.1"/>
    <property type="molecule type" value="Genomic_DNA"/>
</dbReference>
<feature type="domain" description="Pyruvate carboxyltransferase" evidence="2">
    <location>
        <begin position="110"/>
        <end position="255"/>
    </location>
</feature>
<evidence type="ECO:0000313" key="4">
    <source>
        <dbReference type="Proteomes" id="UP000288623"/>
    </source>
</evidence>
<dbReference type="Proteomes" id="UP000288623">
    <property type="component" value="Unassembled WGS sequence"/>
</dbReference>
<dbReference type="InterPro" id="IPR013785">
    <property type="entry name" value="Aldolase_TIM"/>
</dbReference>
<keyword evidence="1" id="KW-0464">Manganese</keyword>
<dbReference type="GO" id="GO:0009098">
    <property type="term" value="P:L-leucine biosynthetic process"/>
    <property type="evidence" value="ECO:0007669"/>
    <property type="project" value="TreeGrafter"/>
</dbReference>
<dbReference type="PANTHER" id="PTHR10277:SF9">
    <property type="entry name" value="2-ISOPROPYLMALATE SYNTHASE 1, CHLOROPLASTIC-RELATED"/>
    <property type="match status" value="1"/>
</dbReference>
<dbReference type="GO" id="GO:0003852">
    <property type="term" value="F:2-isopropylmalate synthase activity"/>
    <property type="evidence" value="ECO:0007669"/>
    <property type="project" value="TreeGrafter"/>
</dbReference>
<dbReference type="InterPro" id="IPR000891">
    <property type="entry name" value="PYR_CT"/>
</dbReference>
<dbReference type="AlphaFoldDB" id="A0A433RTU7"/>
<accession>A0A433RTU7</accession>
<keyword evidence="4" id="KW-1185">Reference proteome</keyword>
<evidence type="ECO:0000256" key="1">
    <source>
        <dbReference type="ARBA" id="ARBA00023211"/>
    </source>
</evidence>
<comment type="caution">
    <text evidence="3">The sequence shown here is derived from an EMBL/GenBank/DDBJ whole genome shotgun (WGS) entry which is preliminary data.</text>
</comment>
<sequence>MKMIQILDCTLRDGGYINNWFFGEKNIKNIMINLEKANVDIIECGYIKDKAKLDKNSTIYPGFVNIRSQKKSDTLYVGMINYGEFDISKIPSCDSNTLDGIRVVFKKEEWQNAVIYAEAVKKKGYKVFIQPMATINYTDMELLGLIQEVNRITPEALYIVDSFGVMNRNDLLRLYYLLENNLFPNIKIGYHAHNNLQLAFSNAQSLVEESKKRDIIIDSSIQGMGRGAGNLNTELFVKFLNETYDTDYNIYPLLKIIDETTSIEYSKNYWGYSLPHYLSALYNCHPNYATYLNDKNTLTIKNMEEILSSISLERSQKFDKLYIENLYNDFQKSVIDDECILINFREIFKSKEILVLASGKTIETNEEEIKKYITKDTVVISVNFIPKNIKIDWLFISNAKRAEKILLKENIPCIVTSNLQITSDNKYIVDYNSLLNLVDHVSDNAMLMLLEFLKNVGIRHILLAGFDGYGHTQDYVDSEDNLPMSELKKSRINSGVIKVLDKYLDCMDIDWITESIYNKHSSKLAYTEGR</sequence>
<organism evidence="3 4">
    <name type="scientific">Candidatus Kurthia intestinigallinarum</name>
    <dbReference type="NCBI Taxonomy" id="1562256"/>
    <lineage>
        <taxon>Bacteria</taxon>
        <taxon>Bacillati</taxon>
        <taxon>Bacillota</taxon>
        <taxon>Bacilli</taxon>
        <taxon>Bacillales</taxon>
        <taxon>Caryophanaceae</taxon>
        <taxon>Kurthia</taxon>
    </lineage>
</organism>
<reference evidence="3 4" key="1">
    <citation type="submission" date="2014-11" db="EMBL/GenBank/DDBJ databases">
        <title>Genome sequence and analysis of novel Kurthia sp.</title>
        <authorList>
            <person name="Lawson J.N."/>
            <person name="Gonzalez J.E."/>
            <person name="Rinauldi L."/>
            <person name="Xuan Z."/>
            <person name="Firman A."/>
            <person name="Shaddox L."/>
            <person name="Trudeau A."/>
            <person name="Shah S."/>
            <person name="Reiman D."/>
        </authorList>
    </citation>
    <scope>NUCLEOTIDE SEQUENCE [LARGE SCALE GENOMIC DNA]</scope>
    <source>
        <strain evidence="3 4">3B1D</strain>
    </source>
</reference>
<evidence type="ECO:0000313" key="3">
    <source>
        <dbReference type="EMBL" id="RUS55566.1"/>
    </source>
</evidence>
<dbReference type="Pfam" id="PF00682">
    <property type="entry name" value="HMGL-like"/>
    <property type="match status" value="1"/>
</dbReference>
<dbReference type="Gene3D" id="3.20.20.70">
    <property type="entry name" value="Aldolase class I"/>
    <property type="match status" value="1"/>
</dbReference>
<name>A0A433RTU7_9BACL</name>
<dbReference type="CDD" id="cd07944">
    <property type="entry name" value="DRE_TIM_HOA_like"/>
    <property type="match status" value="1"/>
</dbReference>
<protein>
    <recommendedName>
        <fullName evidence="2">Pyruvate carboxyltransferase domain-containing protein</fullName>
    </recommendedName>
</protein>
<gene>
    <name evidence="3" type="ORF">QI30_11625</name>
</gene>
<dbReference type="SUPFAM" id="SSF51569">
    <property type="entry name" value="Aldolase"/>
    <property type="match status" value="1"/>
</dbReference>
<dbReference type="InterPro" id="IPR050073">
    <property type="entry name" value="2-IPM_HCS-like"/>
</dbReference>
<dbReference type="PANTHER" id="PTHR10277">
    <property type="entry name" value="HOMOCITRATE SYNTHASE-RELATED"/>
    <property type="match status" value="1"/>
</dbReference>
<proteinExistence type="predicted"/>